<dbReference type="EMBL" id="QEWP01000005">
    <property type="protein sequence ID" value="PWD99876.1"/>
    <property type="molecule type" value="Genomic_DNA"/>
</dbReference>
<dbReference type="InterPro" id="IPR004090">
    <property type="entry name" value="Chemotax_Me-accpt_rcpt"/>
</dbReference>
<evidence type="ECO:0000256" key="4">
    <source>
        <dbReference type="SAM" id="Coils"/>
    </source>
</evidence>
<feature type="region of interest" description="Disordered" evidence="5">
    <location>
        <begin position="577"/>
        <end position="623"/>
    </location>
</feature>
<evidence type="ECO:0000313" key="10">
    <source>
        <dbReference type="Proteomes" id="UP000244956"/>
    </source>
</evidence>
<feature type="compositionally biased region" description="Polar residues" evidence="5">
    <location>
        <begin position="600"/>
        <end position="610"/>
    </location>
</feature>
<keyword evidence="4" id="KW-0175">Coiled coil</keyword>
<keyword evidence="6" id="KW-0472">Membrane</keyword>
<dbReference type="InterPro" id="IPR004089">
    <property type="entry name" value="MCPsignal_dom"/>
</dbReference>
<dbReference type="SMART" id="SM00283">
    <property type="entry name" value="MA"/>
    <property type="match status" value="1"/>
</dbReference>
<evidence type="ECO:0008006" key="11">
    <source>
        <dbReference type="Google" id="ProtNLM"/>
    </source>
</evidence>
<feature type="domain" description="Methyl-accepting transducer" evidence="7">
    <location>
        <begin position="342"/>
        <end position="557"/>
    </location>
</feature>
<proteinExistence type="inferred from homology"/>
<dbReference type="AlphaFoldDB" id="A0A2U2BA20"/>
<keyword evidence="10" id="KW-1185">Reference proteome</keyword>
<dbReference type="PRINTS" id="PR00260">
    <property type="entry name" value="CHEMTRNSDUCR"/>
</dbReference>
<keyword evidence="3" id="KW-0807">Transducer</keyword>
<dbReference type="Proteomes" id="UP000244956">
    <property type="component" value="Unassembled WGS sequence"/>
</dbReference>
<dbReference type="PANTHER" id="PTHR43531:SF11">
    <property type="entry name" value="METHYL-ACCEPTING CHEMOTAXIS PROTEIN 3"/>
    <property type="match status" value="1"/>
</dbReference>
<evidence type="ECO:0000259" key="7">
    <source>
        <dbReference type="PROSITE" id="PS50111"/>
    </source>
</evidence>
<feature type="transmembrane region" description="Helical" evidence="6">
    <location>
        <begin position="259"/>
        <end position="281"/>
    </location>
</feature>
<dbReference type="GO" id="GO:0004888">
    <property type="term" value="F:transmembrane signaling receptor activity"/>
    <property type="evidence" value="ECO:0007669"/>
    <property type="project" value="InterPro"/>
</dbReference>
<evidence type="ECO:0000259" key="8">
    <source>
        <dbReference type="PROSITE" id="PS50885"/>
    </source>
</evidence>
<dbReference type="PANTHER" id="PTHR43531">
    <property type="entry name" value="PROTEIN ICFG"/>
    <property type="match status" value="1"/>
</dbReference>
<feature type="region of interest" description="Disordered" evidence="5">
    <location>
        <begin position="357"/>
        <end position="376"/>
    </location>
</feature>
<comment type="caution">
    <text evidence="9">The sequence shown here is derived from an EMBL/GenBank/DDBJ whole genome shotgun (WGS) entry which is preliminary data.</text>
</comment>
<dbReference type="InterPro" id="IPR003660">
    <property type="entry name" value="HAMP_dom"/>
</dbReference>
<organism evidence="9 10">
    <name type="scientific">Marinilabilia rubra</name>
    <dbReference type="NCBI Taxonomy" id="2162893"/>
    <lineage>
        <taxon>Bacteria</taxon>
        <taxon>Pseudomonadati</taxon>
        <taxon>Bacteroidota</taxon>
        <taxon>Bacteroidia</taxon>
        <taxon>Marinilabiliales</taxon>
        <taxon>Marinilabiliaceae</taxon>
        <taxon>Marinilabilia</taxon>
    </lineage>
</organism>
<dbReference type="OrthoDB" id="1123498at2"/>
<keyword evidence="6" id="KW-1133">Transmembrane helix</keyword>
<comment type="similarity">
    <text evidence="2">Belongs to the methyl-accepting chemotaxis (MCP) protein family.</text>
</comment>
<dbReference type="SUPFAM" id="SSF58104">
    <property type="entry name" value="Methyl-accepting chemotaxis protein (MCP) signaling domain"/>
    <property type="match status" value="1"/>
</dbReference>
<feature type="domain" description="HAMP" evidence="8">
    <location>
        <begin position="282"/>
        <end position="337"/>
    </location>
</feature>
<dbReference type="Pfam" id="PF00015">
    <property type="entry name" value="MCPsignal"/>
    <property type="match status" value="1"/>
</dbReference>
<dbReference type="GO" id="GO:0006935">
    <property type="term" value="P:chemotaxis"/>
    <property type="evidence" value="ECO:0007669"/>
    <property type="project" value="UniProtKB-KW"/>
</dbReference>
<keyword evidence="6" id="KW-0812">Transmembrane</keyword>
<dbReference type="Gene3D" id="1.10.287.950">
    <property type="entry name" value="Methyl-accepting chemotaxis protein"/>
    <property type="match status" value="1"/>
</dbReference>
<evidence type="ECO:0000313" key="9">
    <source>
        <dbReference type="EMBL" id="PWD99876.1"/>
    </source>
</evidence>
<evidence type="ECO:0000256" key="5">
    <source>
        <dbReference type="SAM" id="MobiDB-lite"/>
    </source>
</evidence>
<dbReference type="PROSITE" id="PS50885">
    <property type="entry name" value="HAMP"/>
    <property type="match status" value="1"/>
</dbReference>
<evidence type="ECO:0000256" key="3">
    <source>
        <dbReference type="PROSITE-ProRule" id="PRU00284"/>
    </source>
</evidence>
<evidence type="ECO:0000256" key="6">
    <source>
        <dbReference type="SAM" id="Phobius"/>
    </source>
</evidence>
<sequence length="623" mass="68587">MRIKDLKIRVKLGLAFGVVLLLGTVTSLLGVQALRTMVQNEERLVVFSELETKVQMARLNLVEFLNQRDTTFYHESLNNIDFVEVKLDSLATVLENNEQLDFQDSYSEKLSQFESVIHDLKKELLLQQYLIQEQRQQNDRLEAFFLDYSISSRHPVQQAFIQGRLAGAYYLSLGNETYFQNYAAKIEEAAEVAQKYGYSEVSSMLGENKKSAERFRSSKLKQADQIDSAFFLGDEVDSTLKEMKSALRERVSYLYKSSVIFMLVLIGAMIIVSLLVVYFFSRYLTSSISRMKELANNFASGNLFFRASISDLELNDEIGDLIRTLNGMGLKIRETLSAVASSINNLASAGSQVSSTSQQLSQGASEQASSLEEVSSSMEEMAANIDQNLSHAKKTGDYSQKVISGINKVAGGASKATEVGREVADKIGVINDIAFQTNILALNAAVEAARAGEDGRGFSVVAAEVRKLAEKSKQAAAEIVNLAHLSHKLASDAGLEMQQVMPHIDHTAELVSEIEMSSGEQNSGARQINSALQQLNSVTQENAAASEELASSSEELSNQADELRNLISYFKMDGSRGNQSLFNSPSTGGLGAMEVEESLSSEGANFFSQEEQGETSPHEFEKF</sequence>
<gene>
    <name evidence="9" type="ORF">DDZ16_08265</name>
</gene>
<dbReference type="CDD" id="cd06225">
    <property type="entry name" value="HAMP"/>
    <property type="match status" value="1"/>
</dbReference>
<reference evidence="9 10" key="1">
    <citation type="submission" date="2018-05" db="EMBL/GenBank/DDBJ databases">
        <title>Marinilabilia rubrum sp. nov., isolated from saltern sediment.</title>
        <authorList>
            <person name="Zhang R."/>
        </authorList>
    </citation>
    <scope>NUCLEOTIDE SEQUENCE [LARGE SCALE GENOMIC DNA]</scope>
    <source>
        <strain evidence="9 10">WTE16</strain>
    </source>
</reference>
<keyword evidence="1" id="KW-0145">Chemotaxis</keyword>
<accession>A0A2U2BA20</accession>
<dbReference type="GO" id="GO:0005886">
    <property type="term" value="C:plasma membrane"/>
    <property type="evidence" value="ECO:0007669"/>
    <property type="project" value="TreeGrafter"/>
</dbReference>
<dbReference type="PROSITE" id="PS50111">
    <property type="entry name" value="CHEMOTAXIS_TRANSDUC_2"/>
    <property type="match status" value="1"/>
</dbReference>
<protein>
    <recommendedName>
        <fullName evidence="11">Methyl-accepting chemotaxis protein</fullName>
    </recommendedName>
</protein>
<feature type="coiled-coil region" evidence="4">
    <location>
        <begin position="528"/>
        <end position="566"/>
    </location>
</feature>
<feature type="compositionally biased region" description="Polar residues" evidence="5">
    <location>
        <begin position="577"/>
        <end position="587"/>
    </location>
</feature>
<evidence type="ECO:0000256" key="1">
    <source>
        <dbReference type="ARBA" id="ARBA00022500"/>
    </source>
</evidence>
<dbReference type="SMART" id="SM00304">
    <property type="entry name" value="HAMP"/>
    <property type="match status" value="1"/>
</dbReference>
<dbReference type="InterPro" id="IPR051310">
    <property type="entry name" value="MCP_chemotaxis"/>
</dbReference>
<dbReference type="Pfam" id="PF00672">
    <property type="entry name" value="HAMP"/>
    <property type="match status" value="1"/>
</dbReference>
<dbReference type="GO" id="GO:0007165">
    <property type="term" value="P:signal transduction"/>
    <property type="evidence" value="ECO:0007669"/>
    <property type="project" value="UniProtKB-KW"/>
</dbReference>
<evidence type="ECO:0000256" key="2">
    <source>
        <dbReference type="ARBA" id="ARBA00029447"/>
    </source>
</evidence>
<name>A0A2U2BA20_9BACT</name>
<dbReference type="RefSeq" id="WP_109263977.1">
    <property type="nucleotide sequence ID" value="NZ_QEWP01000005.1"/>
</dbReference>